<keyword evidence="3" id="KW-1185">Reference proteome</keyword>
<feature type="non-terminal residue" evidence="2">
    <location>
        <position position="212"/>
    </location>
</feature>
<protein>
    <recommendedName>
        <fullName evidence="1">Heterokaryon incompatibility domain-containing protein</fullName>
    </recommendedName>
</protein>
<dbReference type="PANTHER" id="PTHR33112:SF16">
    <property type="entry name" value="HETEROKARYON INCOMPATIBILITY DOMAIN-CONTAINING PROTEIN"/>
    <property type="match status" value="1"/>
</dbReference>
<accession>A0A067MEY4</accession>
<dbReference type="InterPro" id="IPR010730">
    <property type="entry name" value="HET"/>
</dbReference>
<dbReference type="STRING" id="930990.A0A067MEY4"/>
<sequence length="212" mass="23977">MSRDALRRARKNTKRGTVIFDAPLSSLRDAVLDITPTATPGRFRLIDCIQFTEHQTLRILEFHGISRPAYAAISYTWRGIIGPPPAPMAARGTFAVTGAEDGDPISIDLLFHACTAALRRPLRFDLEDTITKYLWLDRLCIMQTSKDDKAWQIGRMYRLYEACNECIILPGGTRRLASLYEPTMWIHRGWTLQEAVAPRRAMLLFAWGSGHG</sequence>
<evidence type="ECO:0000259" key="1">
    <source>
        <dbReference type="Pfam" id="PF06985"/>
    </source>
</evidence>
<name>A0A067MEY4_BOTB1</name>
<dbReference type="HOGENOM" id="CLU_093700_0_0_1"/>
<organism evidence="2 3">
    <name type="scientific">Botryobasidium botryosum (strain FD-172 SS1)</name>
    <dbReference type="NCBI Taxonomy" id="930990"/>
    <lineage>
        <taxon>Eukaryota</taxon>
        <taxon>Fungi</taxon>
        <taxon>Dikarya</taxon>
        <taxon>Basidiomycota</taxon>
        <taxon>Agaricomycotina</taxon>
        <taxon>Agaricomycetes</taxon>
        <taxon>Cantharellales</taxon>
        <taxon>Botryobasidiaceae</taxon>
        <taxon>Botryobasidium</taxon>
    </lineage>
</organism>
<proteinExistence type="predicted"/>
<reference evidence="3" key="1">
    <citation type="journal article" date="2014" name="Proc. Natl. Acad. Sci. U.S.A.">
        <title>Extensive sampling of basidiomycete genomes demonstrates inadequacy of the white-rot/brown-rot paradigm for wood decay fungi.</title>
        <authorList>
            <person name="Riley R."/>
            <person name="Salamov A.A."/>
            <person name="Brown D.W."/>
            <person name="Nagy L.G."/>
            <person name="Floudas D."/>
            <person name="Held B.W."/>
            <person name="Levasseur A."/>
            <person name="Lombard V."/>
            <person name="Morin E."/>
            <person name="Otillar R."/>
            <person name="Lindquist E.A."/>
            <person name="Sun H."/>
            <person name="LaButti K.M."/>
            <person name="Schmutz J."/>
            <person name="Jabbour D."/>
            <person name="Luo H."/>
            <person name="Baker S.E."/>
            <person name="Pisabarro A.G."/>
            <person name="Walton J.D."/>
            <person name="Blanchette R.A."/>
            <person name="Henrissat B."/>
            <person name="Martin F."/>
            <person name="Cullen D."/>
            <person name="Hibbett D.S."/>
            <person name="Grigoriev I.V."/>
        </authorList>
    </citation>
    <scope>NUCLEOTIDE SEQUENCE [LARGE SCALE GENOMIC DNA]</scope>
    <source>
        <strain evidence="3">FD-172 SS1</strain>
    </source>
</reference>
<dbReference type="PANTHER" id="PTHR33112">
    <property type="entry name" value="DOMAIN PROTEIN, PUTATIVE-RELATED"/>
    <property type="match status" value="1"/>
</dbReference>
<dbReference type="AlphaFoldDB" id="A0A067MEY4"/>
<evidence type="ECO:0000313" key="3">
    <source>
        <dbReference type="Proteomes" id="UP000027195"/>
    </source>
</evidence>
<dbReference type="Pfam" id="PF06985">
    <property type="entry name" value="HET"/>
    <property type="match status" value="1"/>
</dbReference>
<dbReference type="Proteomes" id="UP000027195">
    <property type="component" value="Unassembled WGS sequence"/>
</dbReference>
<gene>
    <name evidence="2" type="ORF">BOTBODRAFT_110418</name>
</gene>
<dbReference type="EMBL" id="KL198039">
    <property type="protein sequence ID" value="KDQ14119.1"/>
    <property type="molecule type" value="Genomic_DNA"/>
</dbReference>
<dbReference type="OrthoDB" id="5122891at2759"/>
<dbReference type="InParanoid" id="A0A067MEY4"/>
<evidence type="ECO:0000313" key="2">
    <source>
        <dbReference type="EMBL" id="KDQ14119.1"/>
    </source>
</evidence>
<feature type="domain" description="Heterokaryon incompatibility" evidence="1">
    <location>
        <begin position="70"/>
        <end position="172"/>
    </location>
</feature>